<evidence type="ECO:0000256" key="1">
    <source>
        <dbReference type="SAM" id="MobiDB-lite"/>
    </source>
</evidence>
<keyword evidence="3" id="KW-1185">Reference proteome</keyword>
<accession>A0ABC9FLT5</accession>
<feature type="region of interest" description="Disordered" evidence="1">
    <location>
        <begin position="1"/>
        <end position="40"/>
    </location>
</feature>
<evidence type="ECO:0000313" key="3">
    <source>
        <dbReference type="Proteomes" id="UP001497457"/>
    </source>
</evidence>
<proteinExistence type="predicted"/>
<gene>
    <name evidence="2" type="ORF">URODEC1_LOCUS106910</name>
</gene>
<dbReference type="EMBL" id="OZ075117">
    <property type="protein sequence ID" value="CAL5077989.1"/>
    <property type="molecule type" value="Genomic_DNA"/>
</dbReference>
<sequence length="503" mass="57549">MVRGADRGGVGPREDAAEDDELPEMRAKTSPAPATRSRSRGDLRKAFLMEDMVRSAVVQESVSKITSYLFSKCYNGERMASTGHDIERLEMAHTELELALERSARMPITDVSLLRRRKLLEHAFKDCGDLLHRYIKQQTMDVIESEQLVTHSFPKWIARVTQSSMSSYFTGFRKDNISCSEVRRYEWFAECANRFLRDVEFGCSARQCMFSNPLVRQLLEGKNLEYKMVQGSILRRLHIWPICVEGRGVEAALEFCYEDRKTPMRSFSLVLMLRLSESTDIVGTAIRCLQSFTSSMKPVTETVTGELTQLPLQDISHSHSASSFTIKDLCSYDTHFWRPDPLCCKQDGCPTSYIPSELSCKFPEQIILVHVECYVSAFECSNQHNATDGTYRNLMADWPPLKLAVGFAPHLFRECTQVTTAVEIIRGEEKQINDSLQKIDETIRSKAINRYIFQPDLADYKMVWYSGHGGAYFFMHKSGNEIANMHKIDCQFTQGASKRRRTK</sequence>
<organism evidence="2 3">
    <name type="scientific">Urochloa decumbens</name>
    <dbReference type="NCBI Taxonomy" id="240449"/>
    <lineage>
        <taxon>Eukaryota</taxon>
        <taxon>Viridiplantae</taxon>
        <taxon>Streptophyta</taxon>
        <taxon>Embryophyta</taxon>
        <taxon>Tracheophyta</taxon>
        <taxon>Spermatophyta</taxon>
        <taxon>Magnoliopsida</taxon>
        <taxon>Liliopsida</taxon>
        <taxon>Poales</taxon>
        <taxon>Poaceae</taxon>
        <taxon>PACMAD clade</taxon>
        <taxon>Panicoideae</taxon>
        <taxon>Panicodae</taxon>
        <taxon>Paniceae</taxon>
        <taxon>Melinidinae</taxon>
        <taxon>Urochloa</taxon>
    </lineage>
</organism>
<reference evidence="2" key="1">
    <citation type="submission" date="2024-10" db="EMBL/GenBank/DDBJ databases">
        <authorList>
            <person name="Ryan C."/>
        </authorList>
    </citation>
    <scope>NUCLEOTIDE SEQUENCE [LARGE SCALE GENOMIC DNA]</scope>
</reference>
<dbReference type="SMART" id="SM01157">
    <property type="entry name" value="DUF1719"/>
    <property type="match status" value="1"/>
</dbReference>
<dbReference type="Proteomes" id="UP001497457">
    <property type="component" value="Chromosome 7b"/>
</dbReference>
<protein>
    <submittedName>
        <fullName evidence="2">Uncharacterized protein</fullName>
    </submittedName>
</protein>
<dbReference type="Pfam" id="PF08224">
    <property type="entry name" value="DUF1719"/>
    <property type="match status" value="1"/>
</dbReference>
<dbReference type="AlphaFoldDB" id="A0ABC9FLT5"/>
<evidence type="ECO:0000313" key="2">
    <source>
        <dbReference type="EMBL" id="CAL5077989.1"/>
    </source>
</evidence>
<name>A0ABC9FLT5_9POAL</name>
<dbReference type="PANTHER" id="PTHR33377:SF4">
    <property type="entry name" value="OS07G0285800 PROTEIN"/>
    <property type="match status" value="1"/>
</dbReference>
<dbReference type="PANTHER" id="PTHR33377">
    <property type="entry name" value="OS10G0134700 PROTEIN-RELATED"/>
    <property type="match status" value="1"/>
</dbReference>
<dbReference type="InterPro" id="IPR013181">
    <property type="entry name" value="DUF1719"/>
</dbReference>